<dbReference type="InterPro" id="IPR053951">
    <property type="entry name" value="K_trans_N"/>
</dbReference>
<comment type="subcellular location">
    <subcellularLocation>
        <location evidence="12">Cell membrane</location>
        <topology evidence="12">Multi-pass membrane protein</topology>
    </subcellularLocation>
    <subcellularLocation>
        <location evidence="1">Membrane</location>
        <topology evidence="1">Multi-pass membrane protein</topology>
    </subcellularLocation>
</comment>
<comment type="similarity">
    <text evidence="2 12">Belongs to the HAK/KUP transporter (TC 2.A.72) family.</text>
</comment>
<feature type="transmembrane region" description="Helical" evidence="12">
    <location>
        <begin position="203"/>
        <end position="224"/>
    </location>
</feature>
<evidence type="ECO:0000313" key="17">
    <source>
        <dbReference type="Proteomes" id="UP001162891"/>
    </source>
</evidence>
<evidence type="ECO:0000256" key="4">
    <source>
        <dbReference type="ARBA" id="ARBA00022475"/>
    </source>
</evidence>
<evidence type="ECO:0000256" key="12">
    <source>
        <dbReference type="HAMAP-Rule" id="MF_01522"/>
    </source>
</evidence>
<evidence type="ECO:0000256" key="5">
    <source>
        <dbReference type="ARBA" id="ARBA00022538"/>
    </source>
</evidence>
<dbReference type="EMBL" id="AP025591">
    <property type="protein sequence ID" value="BDG04690.1"/>
    <property type="molecule type" value="Genomic_DNA"/>
</dbReference>
<keyword evidence="9 12" id="KW-1133">Transmembrane helix</keyword>
<proteinExistence type="inferred from homology"/>
<keyword evidence="10 12" id="KW-0406">Ion transport</keyword>
<evidence type="ECO:0000313" key="16">
    <source>
        <dbReference type="EMBL" id="BDG04690.1"/>
    </source>
</evidence>
<feature type="transmembrane region" description="Helical" evidence="12">
    <location>
        <begin position="251"/>
        <end position="272"/>
    </location>
</feature>
<reference evidence="17" key="1">
    <citation type="journal article" date="2022" name="Int. J. Syst. Evol. Microbiol.">
        <title>Anaeromyxobacter oryzae sp. nov., Anaeromyxobacter diazotrophicus sp. nov. and Anaeromyxobacter paludicola sp. nov., isolated from paddy soils.</title>
        <authorList>
            <person name="Itoh H."/>
            <person name="Xu Z."/>
            <person name="Mise K."/>
            <person name="Masuda Y."/>
            <person name="Ushijima N."/>
            <person name="Hayakawa C."/>
            <person name="Shiratori Y."/>
            <person name="Senoo K."/>
        </authorList>
    </citation>
    <scope>NUCLEOTIDE SEQUENCE [LARGE SCALE GENOMIC DNA]</scope>
    <source>
        <strain evidence="17">Red232</strain>
    </source>
</reference>
<feature type="transmembrane region" description="Helical" evidence="12">
    <location>
        <begin position="325"/>
        <end position="350"/>
    </location>
</feature>
<keyword evidence="8 12" id="KW-0630">Potassium</keyword>
<feature type="transmembrane region" description="Helical" evidence="12">
    <location>
        <begin position="88"/>
        <end position="107"/>
    </location>
</feature>
<dbReference type="Pfam" id="PF22776">
    <property type="entry name" value="K_trans_C"/>
    <property type="match status" value="1"/>
</dbReference>
<protein>
    <recommendedName>
        <fullName evidence="12">Probable potassium transport system protein Kup</fullName>
    </recommendedName>
</protein>
<feature type="domain" description="K+ potassium transporter C-terminal" evidence="15">
    <location>
        <begin position="513"/>
        <end position="668"/>
    </location>
</feature>
<evidence type="ECO:0000256" key="13">
    <source>
        <dbReference type="SAM" id="MobiDB-lite"/>
    </source>
</evidence>
<evidence type="ECO:0000256" key="10">
    <source>
        <dbReference type="ARBA" id="ARBA00023065"/>
    </source>
</evidence>
<evidence type="ECO:0000259" key="15">
    <source>
        <dbReference type="Pfam" id="PF22776"/>
    </source>
</evidence>
<evidence type="ECO:0000259" key="14">
    <source>
        <dbReference type="Pfam" id="PF02705"/>
    </source>
</evidence>
<evidence type="ECO:0000256" key="8">
    <source>
        <dbReference type="ARBA" id="ARBA00022958"/>
    </source>
</evidence>
<evidence type="ECO:0000256" key="1">
    <source>
        <dbReference type="ARBA" id="ARBA00004141"/>
    </source>
</evidence>
<dbReference type="InterPro" id="IPR003855">
    <property type="entry name" value="K+_transporter"/>
</dbReference>
<keyword evidence="11 12" id="KW-0472">Membrane</keyword>
<dbReference type="Proteomes" id="UP001162891">
    <property type="component" value="Chromosome"/>
</dbReference>
<dbReference type="PANTHER" id="PTHR30540:SF79">
    <property type="entry name" value="LOW AFFINITY POTASSIUM TRANSPORT SYSTEM PROTEIN KUP"/>
    <property type="match status" value="1"/>
</dbReference>
<evidence type="ECO:0000256" key="6">
    <source>
        <dbReference type="ARBA" id="ARBA00022692"/>
    </source>
</evidence>
<accession>A0ABM7WYY9</accession>
<keyword evidence="7 12" id="KW-0769">Symport</keyword>
<sequence>MSQAPSPQDLPAADAKPAPTPGAGELPAATPSPVPHGHRPKPRGKALAALALGALGVVYGDIGTSPLYSLKECFTGLHGVAPTPPNVLGVLSLVVWAMTFVVTFKYLSFVMRADNRGEGGILALMALVGKTETTRAGRRVLLILGLFGAALLYGDGVITPAISVLGAVEGVTVAAPALGHLVVPITVVILVLLFLIQKRGTATVGAVFGPIMLVWFTSIALLGIRGITHDPSILLAISPVHGIRFFLANGWQGFLVLGGVVLVITGGEALYADMGHFGKRPIRLAWLALAMPALLLNYLGQGALLLHDPTAATNPFYLLVPSWGLYPMIGIATLAAIVASQALISGAFSLTQQAVQLGYSPRVTIRHTSSSEIGQIYIPEVNWAIGVACVALVLGFQTSSRLAAAYGIAVTGTMMVTTLLFHRVARDQWHWSRPKAWPLTALFLSVDVAFFGANLIKFEDGGWFPVAAAIFVFTLMSTWKRGRDALALMLRESGLPLDFFMADIGRKKLQRVSGTAVFMTSNPGGVPPVLLHHLKHNKILHERVILVSLMTEEIPFVPDRERVSTRDLGSGFFQVLARYGFMETPDVPAMLDSLPTRPLVGGGPRIKIVPMETTYYLGRETLLPNGPSAIWGWRKRLFIVMARNAQTASSFFGLPPNRVVEMGAQIQL</sequence>
<evidence type="ECO:0000256" key="7">
    <source>
        <dbReference type="ARBA" id="ARBA00022847"/>
    </source>
</evidence>
<dbReference type="RefSeq" id="WP_248353149.1">
    <property type="nucleotide sequence ID" value="NZ_AP025591.1"/>
</dbReference>
<feature type="region of interest" description="Disordered" evidence="13">
    <location>
        <begin position="1"/>
        <end position="42"/>
    </location>
</feature>
<feature type="transmembrane region" description="Helical" evidence="12">
    <location>
        <begin position="177"/>
        <end position="196"/>
    </location>
</feature>
<keyword evidence="3 12" id="KW-0813">Transport</keyword>
<feature type="transmembrane region" description="Helical" evidence="12">
    <location>
        <begin position="284"/>
        <end position="305"/>
    </location>
</feature>
<feature type="transmembrane region" description="Helical" evidence="12">
    <location>
        <begin position="403"/>
        <end position="424"/>
    </location>
</feature>
<feature type="transmembrane region" description="Helical" evidence="12">
    <location>
        <begin position="376"/>
        <end position="397"/>
    </location>
</feature>
<feature type="transmembrane region" description="Helical" evidence="12">
    <location>
        <begin position="140"/>
        <end position="165"/>
    </location>
</feature>
<dbReference type="InterPro" id="IPR023051">
    <property type="entry name" value="Kup"/>
</dbReference>
<organism evidence="16 17">
    <name type="scientific">Anaeromyxobacter oryzae</name>
    <dbReference type="NCBI Taxonomy" id="2918170"/>
    <lineage>
        <taxon>Bacteria</taxon>
        <taxon>Pseudomonadati</taxon>
        <taxon>Myxococcota</taxon>
        <taxon>Myxococcia</taxon>
        <taxon>Myxococcales</taxon>
        <taxon>Cystobacterineae</taxon>
        <taxon>Anaeromyxobacteraceae</taxon>
        <taxon>Anaeromyxobacter</taxon>
    </lineage>
</organism>
<keyword evidence="4 12" id="KW-1003">Cell membrane</keyword>
<keyword evidence="17" id="KW-1185">Reference proteome</keyword>
<name>A0ABM7WYY9_9BACT</name>
<comment type="function">
    <text evidence="12">Transport of potassium into the cell. Likely operates as a K(+):H(+) symporter.</text>
</comment>
<feature type="transmembrane region" description="Helical" evidence="12">
    <location>
        <begin position="462"/>
        <end position="479"/>
    </location>
</feature>
<dbReference type="InterPro" id="IPR053952">
    <property type="entry name" value="K_trans_C"/>
</dbReference>
<keyword evidence="5 12" id="KW-0633">Potassium transport</keyword>
<feature type="transmembrane region" description="Helical" evidence="12">
    <location>
        <begin position="436"/>
        <end position="456"/>
    </location>
</feature>
<dbReference type="HAMAP" id="MF_01522">
    <property type="entry name" value="Kup"/>
    <property type="match status" value="1"/>
</dbReference>
<evidence type="ECO:0000256" key="2">
    <source>
        <dbReference type="ARBA" id="ARBA00007019"/>
    </source>
</evidence>
<keyword evidence="6 12" id="KW-0812">Transmembrane</keyword>
<evidence type="ECO:0000256" key="3">
    <source>
        <dbReference type="ARBA" id="ARBA00022448"/>
    </source>
</evidence>
<dbReference type="PANTHER" id="PTHR30540">
    <property type="entry name" value="OSMOTIC STRESS POTASSIUM TRANSPORTER"/>
    <property type="match status" value="1"/>
</dbReference>
<feature type="transmembrane region" description="Helical" evidence="12">
    <location>
        <begin position="46"/>
        <end position="68"/>
    </location>
</feature>
<evidence type="ECO:0000256" key="9">
    <source>
        <dbReference type="ARBA" id="ARBA00022989"/>
    </source>
</evidence>
<comment type="catalytic activity">
    <reaction evidence="12">
        <text>K(+)(in) + H(+)(in) = K(+)(out) + H(+)(out)</text>
        <dbReference type="Rhea" id="RHEA:28490"/>
        <dbReference type="ChEBI" id="CHEBI:15378"/>
        <dbReference type="ChEBI" id="CHEBI:29103"/>
    </reaction>
</comment>
<feature type="domain" description="K+ potassium transporter integral membrane" evidence="14">
    <location>
        <begin position="50"/>
        <end position="501"/>
    </location>
</feature>
<dbReference type="Pfam" id="PF02705">
    <property type="entry name" value="K_trans"/>
    <property type="match status" value="1"/>
</dbReference>
<evidence type="ECO:0000256" key="11">
    <source>
        <dbReference type="ARBA" id="ARBA00023136"/>
    </source>
</evidence>
<gene>
    <name evidence="16" type="primary">kup1</name>
    <name evidence="12" type="synonym">kup</name>
    <name evidence="16" type="ORF">AMOR_36860</name>
</gene>